<accession>A0A7V2B031</accession>
<dbReference type="GO" id="GO:0016491">
    <property type="term" value="F:oxidoreductase activity"/>
    <property type="evidence" value="ECO:0007669"/>
    <property type="project" value="UniProtKB-KW"/>
</dbReference>
<dbReference type="Pfam" id="PF01408">
    <property type="entry name" value="GFO_IDH_MocA"/>
    <property type="match status" value="1"/>
</dbReference>
<dbReference type="PANTHER" id="PTHR43818:SF11">
    <property type="entry name" value="BCDNA.GH03377"/>
    <property type="match status" value="1"/>
</dbReference>
<evidence type="ECO:0000259" key="3">
    <source>
        <dbReference type="Pfam" id="PF22725"/>
    </source>
</evidence>
<feature type="domain" description="GFO/IDH/MocA-like oxidoreductase" evidence="3">
    <location>
        <begin position="126"/>
        <end position="223"/>
    </location>
</feature>
<dbReference type="SUPFAM" id="SSF55347">
    <property type="entry name" value="Glyceraldehyde-3-phosphate dehydrogenase-like, C-terminal domain"/>
    <property type="match status" value="1"/>
</dbReference>
<sequence>MFRLGLIGYGGFGRFLHHAWQQMTDVALVAIADLALPKLPAGIQGYTDWQALLTHADVEGVAIAAPPHLHAAIACAAMEAGKHVLIEKPPALTLEEVRWLQETQARTGRVAMVDFVLRYTPLVALVHTWCREGTFGRLRRVVVENYAQDATLPPTHWFWDPSQSGGILVEHGIHFIDLVQGCTSAALVKVQGAGVWRTPRQMDRMLATVVYADGLVATHYHAFAGPGFFEHTSLRFVFDLARLELTGWIPRNGHLVALATESVAQQLQTLPFFRTLRQLPVEAVPDESRPEGWGLTSTSTDPHVCRFGEHAYSVDLLLEGTFALSASKAEIYQEALRAVLQDFVQAIRHPDHQPRVMLREGLVSLQVALEASRQAGLPVGYNGA</sequence>
<dbReference type="AlphaFoldDB" id="A0A7V2B031"/>
<dbReference type="EMBL" id="DSGB01000004">
    <property type="protein sequence ID" value="HER95831.1"/>
    <property type="molecule type" value="Genomic_DNA"/>
</dbReference>
<dbReference type="InterPro" id="IPR050463">
    <property type="entry name" value="Gfo/Idh/MocA_oxidrdct_glycsds"/>
</dbReference>
<dbReference type="PANTHER" id="PTHR43818">
    <property type="entry name" value="BCDNA.GH03377"/>
    <property type="match status" value="1"/>
</dbReference>
<protein>
    <submittedName>
        <fullName evidence="4">Gfo/Idh/MocA family oxidoreductase</fullName>
    </submittedName>
</protein>
<dbReference type="InterPro" id="IPR000683">
    <property type="entry name" value="Gfo/Idh/MocA-like_OxRdtase_N"/>
</dbReference>
<name>A0A7V2B031_RHOMR</name>
<dbReference type="Gene3D" id="3.30.360.10">
    <property type="entry name" value="Dihydrodipicolinate Reductase, domain 2"/>
    <property type="match status" value="1"/>
</dbReference>
<dbReference type="Gene3D" id="3.40.50.720">
    <property type="entry name" value="NAD(P)-binding Rossmann-like Domain"/>
    <property type="match status" value="1"/>
</dbReference>
<reference evidence="4" key="1">
    <citation type="journal article" date="2020" name="mSystems">
        <title>Genome- and Community-Level Interaction Insights into Carbon Utilization and Element Cycling Functions of Hydrothermarchaeota in Hydrothermal Sediment.</title>
        <authorList>
            <person name="Zhou Z."/>
            <person name="Liu Y."/>
            <person name="Xu W."/>
            <person name="Pan J."/>
            <person name="Luo Z.H."/>
            <person name="Li M."/>
        </authorList>
    </citation>
    <scope>NUCLEOTIDE SEQUENCE [LARGE SCALE GENOMIC DNA]</scope>
    <source>
        <strain evidence="4">SpSt-143</strain>
    </source>
</reference>
<evidence type="ECO:0000256" key="1">
    <source>
        <dbReference type="ARBA" id="ARBA00023002"/>
    </source>
</evidence>
<evidence type="ECO:0000259" key="2">
    <source>
        <dbReference type="Pfam" id="PF01408"/>
    </source>
</evidence>
<dbReference type="InterPro" id="IPR055170">
    <property type="entry name" value="GFO_IDH_MocA-like_dom"/>
</dbReference>
<gene>
    <name evidence="4" type="ORF">ENO59_04865</name>
</gene>
<dbReference type="GO" id="GO:0000166">
    <property type="term" value="F:nucleotide binding"/>
    <property type="evidence" value="ECO:0007669"/>
    <property type="project" value="InterPro"/>
</dbReference>
<evidence type="ECO:0000313" key="4">
    <source>
        <dbReference type="EMBL" id="HER95831.1"/>
    </source>
</evidence>
<dbReference type="Pfam" id="PF22725">
    <property type="entry name" value="GFO_IDH_MocA_C3"/>
    <property type="match status" value="1"/>
</dbReference>
<dbReference type="SUPFAM" id="SSF51735">
    <property type="entry name" value="NAD(P)-binding Rossmann-fold domains"/>
    <property type="match status" value="1"/>
</dbReference>
<organism evidence="4">
    <name type="scientific">Rhodothermus marinus</name>
    <name type="common">Rhodothermus obamensis</name>
    <dbReference type="NCBI Taxonomy" id="29549"/>
    <lineage>
        <taxon>Bacteria</taxon>
        <taxon>Pseudomonadati</taxon>
        <taxon>Rhodothermota</taxon>
        <taxon>Rhodothermia</taxon>
        <taxon>Rhodothermales</taxon>
        <taxon>Rhodothermaceae</taxon>
        <taxon>Rhodothermus</taxon>
    </lineage>
</organism>
<comment type="caution">
    <text evidence="4">The sequence shown here is derived from an EMBL/GenBank/DDBJ whole genome shotgun (WGS) entry which is preliminary data.</text>
</comment>
<feature type="domain" description="Gfo/Idh/MocA-like oxidoreductase N-terminal" evidence="2">
    <location>
        <begin position="2"/>
        <end position="115"/>
    </location>
</feature>
<proteinExistence type="predicted"/>
<keyword evidence="1" id="KW-0560">Oxidoreductase</keyword>
<dbReference type="InterPro" id="IPR036291">
    <property type="entry name" value="NAD(P)-bd_dom_sf"/>
</dbReference>